<name>X1PRC0_9ZZZZ</name>
<dbReference type="EMBL" id="BARV01034465">
    <property type="protein sequence ID" value="GAI58802.1"/>
    <property type="molecule type" value="Genomic_DNA"/>
</dbReference>
<accession>X1PRC0</accession>
<evidence type="ECO:0000259" key="1">
    <source>
        <dbReference type="Pfam" id="PF11799"/>
    </source>
</evidence>
<comment type="caution">
    <text evidence="2">The sequence shown here is derived from an EMBL/GenBank/DDBJ whole genome shotgun (WGS) entry which is preliminary data.</text>
</comment>
<dbReference type="Pfam" id="PF11799">
    <property type="entry name" value="IMS_C"/>
    <property type="match status" value="1"/>
</dbReference>
<proteinExistence type="predicted"/>
<protein>
    <recommendedName>
        <fullName evidence="1">DNA polymerase Y-family little finger domain-containing protein</fullName>
    </recommendedName>
</protein>
<evidence type="ECO:0000313" key="2">
    <source>
        <dbReference type="EMBL" id="GAI58802.1"/>
    </source>
</evidence>
<sequence length="130" mass="14585">MRKLGYVGRTVHFGFRLGSIGPHHGKQITLPFSTDDGETIYNACLVTRQKMAIHPPSISQVSVSVRNLTEKGCLPACLLEEDQQRERLNNVTDRIRDRFGESAIITGETLLFKAIPEHVGGFSQGEEWEF</sequence>
<dbReference type="GO" id="GO:0003684">
    <property type="term" value="F:damaged DNA binding"/>
    <property type="evidence" value="ECO:0007669"/>
    <property type="project" value="InterPro"/>
</dbReference>
<dbReference type="InterPro" id="IPR017961">
    <property type="entry name" value="DNA_pol_Y-fam_little_finger"/>
</dbReference>
<organism evidence="2">
    <name type="scientific">marine sediment metagenome</name>
    <dbReference type="NCBI Taxonomy" id="412755"/>
    <lineage>
        <taxon>unclassified sequences</taxon>
        <taxon>metagenomes</taxon>
        <taxon>ecological metagenomes</taxon>
    </lineage>
</organism>
<dbReference type="GO" id="GO:0006281">
    <property type="term" value="P:DNA repair"/>
    <property type="evidence" value="ECO:0007669"/>
    <property type="project" value="InterPro"/>
</dbReference>
<dbReference type="AlphaFoldDB" id="X1PRC0"/>
<gene>
    <name evidence="2" type="ORF">S06H3_53967</name>
</gene>
<reference evidence="2" key="1">
    <citation type="journal article" date="2014" name="Front. Microbiol.">
        <title>High frequency of phylogenetically diverse reductive dehalogenase-homologous genes in deep subseafloor sedimentary metagenomes.</title>
        <authorList>
            <person name="Kawai M."/>
            <person name="Futagami T."/>
            <person name="Toyoda A."/>
            <person name="Takaki Y."/>
            <person name="Nishi S."/>
            <person name="Hori S."/>
            <person name="Arai W."/>
            <person name="Tsubouchi T."/>
            <person name="Morono Y."/>
            <person name="Uchiyama I."/>
            <person name="Ito T."/>
            <person name="Fujiyama A."/>
            <person name="Inagaki F."/>
            <person name="Takami H."/>
        </authorList>
    </citation>
    <scope>NUCLEOTIDE SEQUENCE</scope>
    <source>
        <strain evidence="2">Expedition CK06-06</strain>
    </source>
</reference>
<feature type="domain" description="DNA polymerase Y-family little finger" evidence="1">
    <location>
        <begin position="1"/>
        <end position="71"/>
    </location>
</feature>